<feature type="coiled-coil region" evidence="10">
    <location>
        <begin position="427"/>
        <end position="719"/>
    </location>
</feature>
<evidence type="ECO:0000313" key="12">
    <source>
        <dbReference type="Ensembl" id="ENSGAGP00000015859.1"/>
    </source>
</evidence>
<dbReference type="PANTHER" id="PTHR24129:SF0">
    <property type="entry name" value="ANKYCORBIN"/>
    <property type="match status" value="1"/>
</dbReference>
<feature type="repeat" description="ANK" evidence="9">
    <location>
        <begin position="184"/>
        <end position="216"/>
    </location>
</feature>
<keyword evidence="7" id="KW-0206">Cytoskeleton</keyword>
<evidence type="ECO:0000256" key="9">
    <source>
        <dbReference type="PROSITE-ProRule" id="PRU00023"/>
    </source>
</evidence>
<reference evidence="13" key="1">
    <citation type="journal article" date="2017" name="PLoS ONE">
        <title>The Agassiz's desert tortoise genome provides a resource for the conservation of a threatened species.</title>
        <authorList>
            <person name="Tollis M."/>
            <person name="DeNardo D.F."/>
            <person name="Cornelius J.A."/>
            <person name="Dolby G.A."/>
            <person name="Edwards T."/>
            <person name="Henen B.T."/>
            <person name="Karl A.E."/>
            <person name="Murphy R.W."/>
            <person name="Kusumi K."/>
        </authorList>
    </citation>
    <scope>NUCLEOTIDE SEQUENCE [LARGE SCALE GENOMIC DNA]</scope>
</reference>
<evidence type="ECO:0000313" key="13">
    <source>
        <dbReference type="Proteomes" id="UP000291020"/>
    </source>
</evidence>
<dbReference type="SUPFAM" id="SSF48403">
    <property type="entry name" value="Ankyrin repeat"/>
    <property type="match status" value="1"/>
</dbReference>
<evidence type="ECO:0000256" key="1">
    <source>
        <dbReference type="ARBA" id="ARBA00004123"/>
    </source>
</evidence>
<dbReference type="GO" id="GO:0005829">
    <property type="term" value="C:cytosol"/>
    <property type="evidence" value="ECO:0007669"/>
    <property type="project" value="UniProtKB-ARBA"/>
</dbReference>
<feature type="compositionally biased region" description="Basic and acidic residues" evidence="11">
    <location>
        <begin position="9"/>
        <end position="23"/>
    </location>
</feature>
<dbReference type="SMART" id="SM00248">
    <property type="entry name" value="ANK"/>
    <property type="match status" value="7"/>
</dbReference>
<dbReference type="PANTHER" id="PTHR24129">
    <property type="entry name" value="ANKYCORBIN"/>
    <property type="match status" value="1"/>
</dbReference>
<evidence type="ECO:0000256" key="4">
    <source>
        <dbReference type="ARBA" id="ARBA00022737"/>
    </source>
</evidence>
<keyword evidence="4" id="KW-0677">Repeat</keyword>
<dbReference type="GO" id="GO:0005634">
    <property type="term" value="C:nucleus"/>
    <property type="evidence" value="ECO:0007669"/>
    <property type="project" value="UniProtKB-SubCell"/>
</dbReference>
<dbReference type="AlphaFoldDB" id="A0A452HLP9"/>
<protein>
    <submittedName>
        <fullName evidence="12">Uncharacterized protein</fullName>
    </submittedName>
</protein>
<feature type="region of interest" description="Disordered" evidence="11">
    <location>
        <begin position="333"/>
        <end position="370"/>
    </location>
</feature>
<evidence type="ECO:0000256" key="11">
    <source>
        <dbReference type="SAM" id="MobiDB-lite"/>
    </source>
</evidence>
<feature type="repeat" description="ANK" evidence="9">
    <location>
        <begin position="118"/>
        <end position="150"/>
    </location>
</feature>
<dbReference type="GO" id="GO:0003779">
    <property type="term" value="F:actin binding"/>
    <property type="evidence" value="ECO:0007669"/>
    <property type="project" value="InterPro"/>
</dbReference>
<dbReference type="PRINTS" id="PR01415">
    <property type="entry name" value="ANKYRIN"/>
</dbReference>
<feature type="compositionally biased region" description="Polar residues" evidence="11">
    <location>
        <begin position="271"/>
        <end position="281"/>
    </location>
</feature>
<evidence type="ECO:0000256" key="6">
    <source>
        <dbReference type="ARBA" id="ARBA00023054"/>
    </source>
</evidence>
<keyword evidence="6 10" id="KW-0175">Coiled coil</keyword>
<evidence type="ECO:0000256" key="5">
    <source>
        <dbReference type="ARBA" id="ARBA00023043"/>
    </source>
</evidence>
<comment type="subcellular location">
    <subcellularLocation>
        <location evidence="2">Cytoplasm</location>
        <location evidence="2">Cytoskeleton</location>
    </subcellularLocation>
    <subcellularLocation>
        <location evidence="1">Nucleus</location>
    </subcellularLocation>
</comment>
<dbReference type="GO" id="GO:0005856">
    <property type="term" value="C:cytoskeleton"/>
    <property type="evidence" value="ECO:0007669"/>
    <property type="project" value="UniProtKB-SubCell"/>
</dbReference>
<feature type="region of interest" description="Disordered" evidence="11">
    <location>
        <begin position="1"/>
        <end position="23"/>
    </location>
</feature>
<accession>A0A452HLP9</accession>
<reference evidence="12" key="2">
    <citation type="submission" date="2025-08" db="UniProtKB">
        <authorList>
            <consortium name="Ensembl"/>
        </authorList>
    </citation>
    <scope>IDENTIFICATION</scope>
</reference>
<reference evidence="12" key="3">
    <citation type="submission" date="2025-09" db="UniProtKB">
        <authorList>
            <consortium name="Ensembl"/>
        </authorList>
    </citation>
    <scope>IDENTIFICATION</scope>
</reference>
<feature type="repeat" description="ANK" evidence="9">
    <location>
        <begin position="85"/>
        <end position="117"/>
    </location>
</feature>
<dbReference type="Pfam" id="PF12796">
    <property type="entry name" value="Ank_2"/>
    <property type="match status" value="2"/>
</dbReference>
<feature type="region of interest" description="Disordered" evidence="11">
    <location>
        <begin position="242"/>
        <end position="281"/>
    </location>
</feature>
<dbReference type="Pfam" id="PF00023">
    <property type="entry name" value="Ank"/>
    <property type="match status" value="1"/>
</dbReference>
<dbReference type="InterPro" id="IPR042420">
    <property type="entry name" value="RAI14/UACA"/>
</dbReference>
<keyword evidence="5 9" id="KW-0040">ANK repeat</keyword>
<organism evidence="12 13">
    <name type="scientific">Gopherus agassizii</name>
    <name type="common">Agassiz's desert tortoise</name>
    <dbReference type="NCBI Taxonomy" id="38772"/>
    <lineage>
        <taxon>Eukaryota</taxon>
        <taxon>Metazoa</taxon>
        <taxon>Chordata</taxon>
        <taxon>Craniata</taxon>
        <taxon>Vertebrata</taxon>
        <taxon>Euteleostomi</taxon>
        <taxon>Archelosauria</taxon>
        <taxon>Testudinata</taxon>
        <taxon>Testudines</taxon>
        <taxon>Cryptodira</taxon>
        <taxon>Durocryptodira</taxon>
        <taxon>Testudinoidea</taxon>
        <taxon>Testudinidae</taxon>
        <taxon>Gopherus</taxon>
    </lineage>
</organism>
<keyword evidence="8" id="KW-0539">Nucleus</keyword>
<dbReference type="FunFam" id="1.25.40.20:FF:000083">
    <property type="entry name" value="Uveal autoantigen with coiled-coil domains and ankyrin repeats"/>
    <property type="match status" value="1"/>
</dbReference>
<dbReference type="InterPro" id="IPR036770">
    <property type="entry name" value="Ankyrin_rpt-contain_sf"/>
</dbReference>
<keyword evidence="13" id="KW-1185">Reference proteome</keyword>
<proteinExistence type="predicted"/>
<evidence type="ECO:0000256" key="10">
    <source>
        <dbReference type="SAM" id="Coils"/>
    </source>
</evidence>
<sequence length="921" mass="104619">MKSLKAKFRKSDTNEWNKNDDRLLQAVENGDPEKVASLLGKKGANATKQDSEGKTAFHLAAAKGHAECLRIMMTHGVDVTAQDGTGHTALHLAAKNSHLDCIKRLLQSKCPADSTDNSGKTALHYAASCGCLQVVQLLCEHKCPINVKDLDGNIPLLLAVQNGHAEICKHLLDHGADINSRDKNGRTALMLACEAGGLNIVETLIRKGADFSLVDALGHDALHYSKLSENAGIQNLLLSNISPDADMKSPTKPKQEEISSIQRDNKDRLSDSTTGADSLLDVSSETDQQDLLVLLQAKIASLTLHNKELQDKLQEKAPRETEMDSTLNSYHSTQTEFDQSVDKQSQTSAQELRSSSLNATQTQEKSTNSEVEIKHLQEDLKDVQRKLDNSEAKRKYLETQLQSRIPETIHLNSTDISENSCDLSQKLKETQCQYEEAMKEVLNVQKQMKLGLVASENKDTYADVQELRVTCEEIEVLKQELKKALEESERHKEKVRELQEKLEEREQNVASRMSVEECEEIKSSYCSIIENINQEKALLIERYKEGQEEIKRLQDKLNQLQLESSEEPREMKEARNRMIDDLHRQVSELSRLYKEAQTELEDYRNRKALEDVALEYIPRDEHEKLMRVANSLKDKAEDALSDMKSQYTQVLNEAAQLKQLIDTQKQNSVPVAEHLEVVTALRCTSKEMEEEINELREELINKETELRSLQKELLEEKAAINEAMVPRASYEKLQSSLEREVSILSFKLKDLIKEKENVSLDAAQLRNEVLQLKGEKEGAQTLLEAKEQEINGLYRKYHQAQEDLLDMKRRAESSSKLEEDKDKKINEMSKEVSKLKEALNSLSQLSYSTSAPKRQSQQLEALQQQVKQLQNQLAETKKQHQEIVSVYRMHLLYAVQGQMDEDVQKVLKQILTMCKSQSQKK</sequence>
<dbReference type="PROSITE" id="PS50088">
    <property type="entry name" value="ANK_REPEAT"/>
    <property type="match status" value="5"/>
</dbReference>
<evidence type="ECO:0000256" key="3">
    <source>
        <dbReference type="ARBA" id="ARBA00022490"/>
    </source>
</evidence>
<dbReference type="PROSITE" id="PS50297">
    <property type="entry name" value="ANK_REP_REGION"/>
    <property type="match status" value="5"/>
</dbReference>
<feature type="coiled-coil region" evidence="10">
    <location>
        <begin position="748"/>
        <end position="886"/>
    </location>
</feature>
<dbReference type="Ensembl" id="ENSGAGT00000018120.1">
    <property type="protein sequence ID" value="ENSGAGP00000015859.1"/>
    <property type="gene ID" value="ENSGAGG00000011916.1"/>
</dbReference>
<dbReference type="Gene3D" id="1.25.40.20">
    <property type="entry name" value="Ankyrin repeat-containing domain"/>
    <property type="match status" value="3"/>
</dbReference>
<evidence type="ECO:0000256" key="7">
    <source>
        <dbReference type="ARBA" id="ARBA00023212"/>
    </source>
</evidence>
<evidence type="ECO:0000256" key="2">
    <source>
        <dbReference type="ARBA" id="ARBA00004245"/>
    </source>
</evidence>
<feature type="compositionally biased region" description="Basic and acidic residues" evidence="11">
    <location>
        <begin position="245"/>
        <end position="270"/>
    </location>
</feature>
<dbReference type="InterPro" id="IPR002110">
    <property type="entry name" value="Ankyrin_rpt"/>
</dbReference>
<name>A0A452HLP9_9SAUR</name>
<keyword evidence="3" id="KW-0963">Cytoplasm</keyword>
<feature type="repeat" description="ANK" evidence="9">
    <location>
        <begin position="52"/>
        <end position="84"/>
    </location>
</feature>
<feature type="repeat" description="ANK" evidence="9">
    <location>
        <begin position="151"/>
        <end position="183"/>
    </location>
</feature>
<evidence type="ECO:0000256" key="8">
    <source>
        <dbReference type="ARBA" id="ARBA00023242"/>
    </source>
</evidence>
<dbReference type="Proteomes" id="UP000291020">
    <property type="component" value="Unassembled WGS sequence"/>
</dbReference>